<dbReference type="Proteomes" id="UP000224974">
    <property type="component" value="Unassembled WGS sequence"/>
</dbReference>
<reference evidence="2 4" key="3">
    <citation type="submission" date="2019-03" db="EMBL/GenBank/DDBJ databases">
        <authorList>
            <consortium name="Pathogen Informatics"/>
        </authorList>
    </citation>
    <scope>NUCLEOTIDE SEQUENCE [LARGE SCALE GENOMIC DNA]</scope>
    <source>
        <strain evidence="2 4">NCTC12282</strain>
    </source>
</reference>
<accession>A0A2C6DU65</accession>
<reference evidence="3" key="2">
    <citation type="submission" date="2017-09" db="EMBL/GenBank/DDBJ databases">
        <title>FDA dAtabase for Regulatory Grade micrObial Sequences (FDA-ARGOS): Supporting development and validation of Infectious Disease Dx tests.</title>
        <authorList>
            <person name="Minogue T."/>
            <person name="Wolcott M."/>
            <person name="Wasieloski L."/>
            <person name="Aguilar W."/>
            <person name="Moore D."/>
            <person name="Tallon L."/>
            <person name="Sadzewicz L."/>
            <person name="Ott S."/>
            <person name="Zhao X."/>
            <person name="Nagaraj S."/>
            <person name="Vavikolanu K."/>
            <person name="Aluvathingal J."/>
            <person name="Nadendla S."/>
            <person name="Sichtig H."/>
        </authorList>
    </citation>
    <scope>NUCLEOTIDE SEQUENCE [LARGE SCALE GENOMIC DNA]</scope>
    <source>
        <strain evidence="3">FDAARGOS_387</strain>
    </source>
</reference>
<gene>
    <name evidence="1" type="ORF">CRN84_23170</name>
    <name evidence="2" type="ORF">NCTC12282_06287</name>
</gene>
<organism evidence="1 3">
    <name type="scientific">Budvicia aquatica</name>
    <dbReference type="NCBI Taxonomy" id="82979"/>
    <lineage>
        <taxon>Bacteria</taxon>
        <taxon>Pseudomonadati</taxon>
        <taxon>Pseudomonadota</taxon>
        <taxon>Gammaproteobacteria</taxon>
        <taxon>Enterobacterales</taxon>
        <taxon>Budviciaceae</taxon>
        <taxon>Budvicia</taxon>
    </lineage>
</organism>
<dbReference type="EMBL" id="CAADJA010000002">
    <property type="protein sequence ID" value="VFS53076.1"/>
    <property type="molecule type" value="Genomic_DNA"/>
</dbReference>
<evidence type="ECO:0000313" key="3">
    <source>
        <dbReference type="Proteomes" id="UP000224974"/>
    </source>
</evidence>
<evidence type="ECO:0000313" key="1">
    <source>
        <dbReference type="EMBL" id="PHI32015.1"/>
    </source>
</evidence>
<dbReference type="EMBL" id="PDDX01000001">
    <property type="protein sequence ID" value="PHI32015.1"/>
    <property type="molecule type" value="Genomic_DNA"/>
</dbReference>
<dbReference type="AlphaFoldDB" id="A0A2C6DU65"/>
<evidence type="ECO:0008006" key="5">
    <source>
        <dbReference type="Google" id="ProtNLM"/>
    </source>
</evidence>
<keyword evidence="3" id="KW-1185">Reference proteome</keyword>
<evidence type="ECO:0000313" key="2">
    <source>
        <dbReference type="EMBL" id="VFS53076.1"/>
    </source>
</evidence>
<sequence>MNKMNKKYLFLTLDPNYIRHAAPLVEVFSATVPHFWTQQAAEVEHQRRIAVLEATESKTDASQERYIRLAQKLKDCRNDAPCNSLPCAHCLREYGLTQLAKRQDFAEDTQGYTAVTLTFNQTKYDSLWSTSRVDEVSRQVSILKQRVSRTLKRLGYQGPIIGTFMLVRHAFSSKRSRNYWLIQLRLLLPRDNTRLKLLKKHMARGKGQYIEEVIFNEPIFCSHAKDQAKLLGRVLDLMWYEVACTLSKEGNRLLKEKPTPLSNKRLANSLVLLDLLGKSTMIFHYGAI</sequence>
<dbReference type="Proteomes" id="UP000373449">
    <property type="component" value="Unassembled WGS sequence"/>
</dbReference>
<reference evidence="1" key="1">
    <citation type="submission" date="2017-09" db="EMBL/GenBank/DDBJ databases">
        <title>FDA dAtabase for Regulatory Grade micrObial Sequences (FDA-ARGOS): Supporting development and validation of Infectious Disease Dx tests.</title>
        <authorList>
            <person name="Minogue T."/>
            <person name="Wolcott M."/>
            <person name="Wasieloski L."/>
            <person name="Aguilar W."/>
            <person name="Moore D."/>
            <person name="Tallon L.J."/>
            <person name="Sadzewicz L."/>
            <person name="Ott S."/>
            <person name="Zhao X."/>
            <person name="Nagaraj S."/>
            <person name="Vavikolanu K."/>
            <person name="Aluvathingal J."/>
            <person name="Nadendla S."/>
            <person name="Sichtig H."/>
        </authorList>
    </citation>
    <scope>NUCLEOTIDE SEQUENCE</scope>
    <source>
        <strain evidence="1">FDAARGOS_387</strain>
    </source>
</reference>
<protein>
    <recommendedName>
        <fullName evidence="5">Replication protein</fullName>
    </recommendedName>
</protein>
<name>A0A2C6DU65_9GAMM</name>
<evidence type="ECO:0000313" key="4">
    <source>
        <dbReference type="Proteomes" id="UP000373449"/>
    </source>
</evidence>
<proteinExistence type="predicted"/>